<protein>
    <recommendedName>
        <fullName evidence="3">NurA domain-containing protein</fullName>
    </recommendedName>
</protein>
<evidence type="ECO:0000313" key="1">
    <source>
        <dbReference type="EMBL" id="GIJ69578.1"/>
    </source>
</evidence>
<proteinExistence type="predicted"/>
<keyword evidence="2" id="KW-1185">Reference proteome</keyword>
<evidence type="ECO:0000313" key="2">
    <source>
        <dbReference type="Proteomes" id="UP000635606"/>
    </source>
</evidence>
<comment type="caution">
    <text evidence="1">The sequence shown here is derived from an EMBL/GenBank/DDBJ whole genome shotgun (WGS) entry which is preliminary data.</text>
</comment>
<dbReference type="Proteomes" id="UP000635606">
    <property type="component" value="Unassembled WGS sequence"/>
</dbReference>
<dbReference type="AlphaFoldDB" id="A0A8J3ZWU2"/>
<sequence length="324" mass="34722">MKLFVEAWDPTYGAAVESADFGGGAPSSSSEATLDLDVEIPAESWEPRSAPLDVRAPDVALLVDGVRRTDARVWVGDETTVLPGLAASYAAGVVRCDLRRATAEVVTARVQRGVFTPFTGGAPALVTSAGRYPVLPAKSGELMAMSAAVQQHLQALESSVLAESRDESTADELLVADGPLRGRAGISRMLGYIKSHEKRYLNGRPLSVVTALKAGQRTPVFKLGTRWEQYTWYLRLPGQSGAPWSNLARIECSVELPAQAAIALADLSMVTLPRFAATSYKDPRAPQNLVPIAGLERRLRTMLGDGRLLHRALTLAAHREPAGV</sequence>
<dbReference type="EMBL" id="BOPH01000063">
    <property type="protein sequence ID" value="GIJ69578.1"/>
    <property type="molecule type" value="Genomic_DNA"/>
</dbReference>
<dbReference type="SUPFAM" id="SSF53098">
    <property type="entry name" value="Ribonuclease H-like"/>
    <property type="match status" value="1"/>
</dbReference>
<evidence type="ECO:0008006" key="3">
    <source>
        <dbReference type="Google" id="ProtNLM"/>
    </source>
</evidence>
<dbReference type="InterPro" id="IPR012337">
    <property type="entry name" value="RNaseH-like_sf"/>
</dbReference>
<name>A0A8J3ZWU2_9ACTN</name>
<organism evidence="1 2">
    <name type="scientific">Virgisporangium ochraceum</name>
    <dbReference type="NCBI Taxonomy" id="65505"/>
    <lineage>
        <taxon>Bacteria</taxon>
        <taxon>Bacillati</taxon>
        <taxon>Actinomycetota</taxon>
        <taxon>Actinomycetes</taxon>
        <taxon>Micromonosporales</taxon>
        <taxon>Micromonosporaceae</taxon>
        <taxon>Virgisporangium</taxon>
    </lineage>
</organism>
<dbReference type="RefSeq" id="WP_203929502.1">
    <property type="nucleotide sequence ID" value="NZ_BOPH01000063.1"/>
</dbReference>
<reference evidence="1" key="1">
    <citation type="submission" date="2021-01" db="EMBL/GenBank/DDBJ databases">
        <title>Whole genome shotgun sequence of Virgisporangium ochraceum NBRC 16418.</title>
        <authorList>
            <person name="Komaki H."/>
            <person name="Tamura T."/>
        </authorList>
    </citation>
    <scope>NUCLEOTIDE SEQUENCE</scope>
    <source>
        <strain evidence="1">NBRC 16418</strain>
    </source>
</reference>
<accession>A0A8J3ZWU2</accession>
<gene>
    <name evidence="1" type="ORF">Voc01_044950</name>
</gene>